<dbReference type="EMBL" id="JAAVMX010000005">
    <property type="protein sequence ID" value="KAF4507776.1"/>
    <property type="molecule type" value="Genomic_DNA"/>
</dbReference>
<evidence type="ECO:0000313" key="2">
    <source>
        <dbReference type="EMBL" id="KAF4507776.1"/>
    </source>
</evidence>
<protein>
    <submittedName>
        <fullName evidence="2">Uncharacterized protein</fullName>
    </submittedName>
</protein>
<feature type="chain" id="PRO_5034046747" evidence="1">
    <location>
        <begin position="21"/>
        <end position="106"/>
    </location>
</feature>
<evidence type="ECO:0000313" key="3">
    <source>
        <dbReference type="Proteomes" id="UP000557566"/>
    </source>
</evidence>
<sequence length="106" mass="11325">MKLASTLATVALTFATVSFAGPMPDESVALKQRDNELFARKSCSGSRTRSDTCSGKRLRPQHSWHNCNNQGGKCCAINNDGSGGMDVKRGLGREDCGYCFSGKCNG</sequence>
<proteinExistence type="predicted"/>
<gene>
    <name evidence="2" type="ORF">G6O67_004239</name>
</gene>
<comment type="caution">
    <text evidence="2">The sequence shown here is derived from an EMBL/GenBank/DDBJ whole genome shotgun (WGS) entry which is preliminary data.</text>
</comment>
<name>A0A8H4PNW1_9HYPO</name>
<evidence type="ECO:0000256" key="1">
    <source>
        <dbReference type="SAM" id="SignalP"/>
    </source>
</evidence>
<dbReference type="AlphaFoldDB" id="A0A8H4PNW1"/>
<accession>A0A8H4PNW1</accession>
<keyword evidence="1" id="KW-0732">Signal</keyword>
<organism evidence="2 3">
    <name type="scientific">Ophiocordyceps sinensis</name>
    <dbReference type="NCBI Taxonomy" id="72228"/>
    <lineage>
        <taxon>Eukaryota</taxon>
        <taxon>Fungi</taxon>
        <taxon>Dikarya</taxon>
        <taxon>Ascomycota</taxon>
        <taxon>Pezizomycotina</taxon>
        <taxon>Sordariomycetes</taxon>
        <taxon>Hypocreomycetidae</taxon>
        <taxon>Hypocreales</taxon>
        <taxon>Ophiocordycipitaceae</taxon>
        <taxon>Ophiocordyceps</taxon>
    </lineage>
</organism>
<feature type="signal peptide" evidence="1">
    <location>
        <begin position="1"/>
        <end position="20"/>
    </location>
</feature>
<reference evidence="2 3" key="1">
    <citation type="journal article" date="2020" name="Genome Biol. Evol.">
        <title>A new high-quality draft genome assembly of the Chinese cordyceps Ophiocordyceps sinensis.</title>
        <authorList>
            <person name="Shu R."/>
            <person name="Zhang J."/>
            <person name="Meng Q."/>
            <person name="Zhang H."/>
            <person name="Zhou G."/>
            <person name="Li M."/>
            <person name="Wu P."/>
            <person name="Zhao Y."/>
            <person name="Chen C."/>
            <person name="Qin Q."/>
        </authorList>
    </citation>
    <scope>NUCLEOTIDE SEQUENCE [LARGE SCALE GENOMIC DNA]</scope>
    <source>
        <strain evidence="2 3">IOZ07</strain>
    </source>
</reference>
<keyword evidence="3" id="KW-1185">Reference proteome</keyword>
<dbReference type="OrthoDB" id="4413676at2759"/>
<dbReference type="Proteomes" id="UP000557566">
    <property type="component" value="Unassembled WGS sequence"/>
</dbReference>